<reference evidence="1" key="1">
    <citation type="journal article" date="2014" name="Front. Microbiol.">
        <title>High frequency of phylogenetically diverse reductive dehalogenase-homologous genes in deep subseafloor sedimentary metagenomes.</title>
        <authorList>
            <person name="Kawai M."/>
            <person name="Futagami T."/>
            <person name="Toyoda A."/>
            <person name="Takaki Y."/>
            <person name="Nishi S."/>
            <person name="Hori S."/>
            <person name="Arai W."/>
            <person name="Tsubouchi T."/>
            <person name="Morono Y."/>
            <person name="Uchiyama I."/>
            <person name="Ito T."/>
            <person name="Fujiyama A."/>
            <person name="Inagaki F."/>
            <person name="Takami H."/>
        </authorList>
    </citation>
    <scope>NUCLEOTIDE SEQUENCE</scope>
    <source>
        <strain evidence="1">Expedition CK06-06</strain>
    </source>
</reference>
<sequence length="134" mass="15798">MDQLQKIRDSEWDNLIICDAARFDYFEQEYQRFLDGKLEKVISPATCTIDWMKKVWNGYYDIIYFSAWPGANSKGIPSLGYTTRDHFKKIIDVWNFGWDEELGTTPPWNMNKAVLKELCYETPFDFLFGKPTIG</sequence>
<feature type="non-terminal residue" evidence="1">
    <location>
        <position position="134"/>
    </location>
</feature>
<proteinExistence type="predicted"/>
<evidence type="ECO:0000313" key="1">
    <source>
        <dbReference type="EMBL" id="GAG93449.1"/>
    </source>
</evidence>
<organism evidence="1">
    <name type="scientific">marine sediment metagenome</name>
    <dbReference type="NCBI Taxonomy" id="412755"/>
    <lineage>
        <taxon>unclassified sequences</taxon>
        <taxon>metagenomes</taxon>
        <taxon>ecological metagenomes</taxon>
    </lineage>
</organism>
<comment type="caution">
    <text evidence="1">The sequence shown here is derived from an EMBL/GenBank/DDBJ whole genome shotgun (WGS) entry which is preliminary data.</text>
</comment>
<accession>X1BC17</accession>
<protein>
    <submittedName>
        <fullName evidence="1">Uncharacterized protein</fullName>
    </submittedName>
</protein>
<gene>
    <name evidence="1" type="ORF">S01H4_40706</name>
</gene>
<dbReference type="AlphaFoldDB" id="X1BC17"/>
<dbReference type="EMBL" id="BART01022201">
    <property type="protein sequence ID" value="GAG93449.1"/>
    <property type="molecule type" value="Genomic_DNA"/>
</dbReference>
<name>X1BC17_9ZZZZ</name>